<dbReference type="SMART" id="SM00344">
    <property type="entry name" value="HTH_ASNC"/>
    <property type="match status" value="1"/>
</dbReference>
<evidence type="ECO:0000313" key="6">
    <source>
        <dbReference type="EMBL" id="MQS00982.1"/>
    </source>
</evidence>
<dbReference type="PANTHER" id="PTHR30154:SF45">
    <property type="entry name" value="TRANSCRIPTIONAL REGULATORY PROTEIN (PROBABLY ASNC-FAMILY)-RELATED"/>
    <property type="match status" value="1"/>
</dbReference>
<dbReference type="InterPro" id="IPR036388">
    <property type="entry name" value="WH-like_DNA-bd_sf"/>
</dbReference>
<gene>
    <name evidence="6" type="ORF">FNX44_003650</name>
    <name evidence="5" type="ORF">H3147_12215</name>
</gene>
<reference evidence="6 7" key="1">
    <citation type="submission" date="2019-10" db="EMBL/GenBank/DDBJ databases">
        <title>Streptomyces sp. nov., a novel actinobacterium isolated from alkaline environment.</title>
        <authorList>
            <person name="Golinska P."/>
        </authorList>
    </citation>
    <scope>NUCLEOTIDE SEQUENCE [LARGE SCALE GENOMIC DNA]</scope>
    <source>
        <strain evidence="6 7">OF1</strain>
    </source>
</reference>
<evidence type="ECO:0000256" key="1">
    <source>
        <dbReference type="ARBA" id="ARBA00023015"/>
    </source>
</evidence>
<proteinExistence type="predicted"/>
<comment type="caution">
    <text evidence="6">The sequence shown here is derived from an EMBL/GenBank/DDBJ whole genome shotgun (WGS) entry which is preliminary data.</text>
</comment>
<name>A0A5P0YNI2_9ACTN</name>
<dbReference type="Gene3D" id="1.10.10.10">
    <property type="entry name" value="Winged helix-like DNA-binding domain superfamily/Winged helix DNA-binding domain"/>
    <property type="match status" value="1"/>
</dbReference>
<dbReference type="Pfam" id="PF01037">
    <property type="entry name" value="AsnC_trans_reg"/>
    <property type="match status" value="1"/>
</dbReference>
<evidence type="ECO:0000313" key="7">
    <source>
        <dbReference type="Proteomes" id="UP000320857"/>
    </source>
</evidence>
<dbReference type="Proteomes" id="UP000320857">
    <property type="component" value="Unassembled WGS sequence"/>
</dbReference>
<keyword evidence="2" id="KW-0238">DNA-binding</keyword>
<dbReference type="PRINTS" id="PR00033">
    <property type="entry name" value="HTHASNC"/>
</dbReference>
<dbReference type="InterPro" id="IPR000485">
    <property type="entry name" value="AsnC-type_HTH_dom"/>
</dbReference>
<dbReference type="PANTHER" id="PTHR30154">
    <property type="entry name" value="LEUCINE-RESPONSIVE REGULATORY PROTEIN"/>
    <property type="match status" value="1"/>
</dbReference>
<dbReference type="Pfam" id="PF13404">
    <property type="entry name" value="HTH_AsnC-type"/>
    <property type="match status" value="1"/>
</dbReference>
<dbReference type="GO" id="GO:0043565">
    <property type="term" value="F:sequence-specific DNA binding"/>
    <property type="evidence" value="ECO:0007669"/>
    <property type="project" value="InterPro"/>
</dbReference>
<dbReference type="InterPro" id="IPR036390">
    <property type="entry name" value="WH_DNA-bd_sf"/>
</dbReference>
<evidence type="ECO:0000313" key="5">
    <source>
        <dbReference type="EMBL" id="MBB1259592.1"/>
    </source>
</evidence>
<dbReference type="EMBL" id="JABJXA010000058">
    <property type="protein sequence ID" value="MBB1259592.1"/>
    <property type="molecule type" value="Genomic_DNA"/>
</dbReference>
<dbReference type="PROSITE" id="PS00519">
    <property type="entry name" value="HTH_ASNC_1"/>
    <property type="match status" value="1"/>
</dbReference>
<dbReference type="FunFam" id="1.10.10.10:FF:000192">
    <property type="entry name" value="AsnC family transcriptional regulator"/>
    <property type="match status" value="1"/>
</dbReference>
<evidence type="ECO:0000259" key="4">
    <source>
        <dbReference type="PROSITE" id="PS50956"/>
    </source>
</evidence>
<dbReference type="InterPro" id="IPR019888">
    <property type="entry name" value="Tscrpt_reg_AsnC-like"/>
</dbReference>
<keyword evidence="7" id="KW-1185">Reference proteome</keyword>
<dbReference type="SUPFAM" id="SSF46785">
    <property type="entry name" value="Winged helix' DNA-binding domain"/>
    <property type="match status" value="1"/>
</dbReference>
<dbReference type="EMBL" id="VJYK02000021">
    <property type="protein sequence ID" value="MQS00982.1"/>
    <property type="molecule type" value="Genomic_DNA"/>
</dbReference>
<keyword evidence="1" id="KW-0805">Transcription regulation</keyword>
<dbReference type="GO" id="GO:0005829">
    <property type="term" value="C:cytosol"/>
    <property type="evidence" value="ECO:0007669"/>
    <property type="project" value="TreeGrafter"/>
</dbReference>
<dbReference type="InterPro" id="IPR019885">
    <property type="entry name" value="Tscrpt_reg_HTH_AsnC-type_CS"/>
</dbReference>
<dbReference type="GO" id="GO:0043200">
    <property type="term" value="P:response to amino acid"/>
    <property type="evidence" value="ECO:0007669"/>
    <property type="project" value="TreeGrafter"/>
</dbReference>
<dbReference type="SUPFAM" id="SSF54909">
    <property type="entry name" value="Dimeric alpha+beta barrel"/>
    <property type="match status" value="1"/>
</dbReference>
<evidence type="ECO:0000313" key="8">
    <source>
        <dbReference type="Proteomes" id="UP000517765"/>
    </source>
</evidence>
<evidence type="ECO:0000256" key="2">
    <source>
        <dbReference type="ARBA" id="ARBA00023125"/>
    </source>
</evidence>
<dbReference type="PROSITE" id="PS50956">
    <property type="entry name" value="HTH_ASNC_2"/>
    <property type="match status" value="1"/>
</dbReference>
<dbReference type="Gene3D" id="3.30.70.920">
    <property type="match status" value="1"/>
</dbReference>
<reference evidence="8" key="2">
    <citation type="submission" date="2020-05" db="EMBL/GenBank/DDBJ databases">
        <title>Classification of alakaliphilic streptomycetes isolated from an alkaline soil next to Lonar Crater, India and a proposal for the recognition of Streptomyces alkaliterrae sp. nov.</title>
        <authorList>
            <person name="Golinska P."/>
        </authorList>
    </citation>
    <scope>NUCLEOTIDE SEQUENCE [LARGE SCALE GENOMIC DNA]</scope>
    <source>
        <strain evidence="8">OF8</strain>
    </source>
</reference>
<dbReference type="FunFam" id="3.30.70.920:FF:000006">
    <property type="entry name" value="AsnC family transcriptional regulator"/>
    <property type="match status" value="1"/>
</dbReference>
<accession>A0A5P0YNI2</accession>
<organism evidence="6 7">
    <name type="scientific">Streptomyces alkaliterrae</name>
    <dbReference type="NCBI Taxonomy" id="2213162"/>
    <lineage>
        <taxon>Bacteria</taxon>
        <taxon>Bacillati</taxon>
        <taxon>Actinomycetota</taxon>
        <taxon>Actinomycetes</taxon>
        <taxon>Kitasatosporales</taxon>
        <taxon>Streptomycetaceae</taxon>
        <taxon>Streptomyces</taxon>
    </lineage>
</organism>
<reference evidence="5" key="3">
    <citation type="journal article" name="Syst. Appl. Microbiol.">
        <title>Streptomyces alkaliterrae sp. nov., isolated from an alkaline soil, and emended descriptions of Streptomyces alkaliphilus, Streptomyces calidiresistens and Streptomyces durbertensis.</title>
        <authorList>
            <person name="Swiecimska M."/>
            <person name="Golinska P."/>
            <person name="Nouioui I."/>
            <person name="Wypij M."/>
            <person name="Rai M."/>
            <person name="Sangal V."/>
            <person name="Goodfellow M."/>
        </authorList>
    </citation>
    <scope>NUCLEOTIDE SEQUENCE</scope>
    <source>
        <strain evidence="5">OF8</strain>
    </source>
</reference>
<keyword evidence="3" id="KW-0804">Transcription</keyword>
<sequence>MRLNELDERIVQALAEDARRSYADIGAQVGLSAPAVKRRVDRLRAEGAITGFTVRVDPAALGWETEGYVEMFCRHNTSPRDIRHALSRYPEVASASTVTGDADALVQIFASDMRHFERVLERIAGEPFVERTKSVLVLSPLLRRYTATTPDTPA</sequence>
<protein>
    <submittedName>
        <fullName evidence="5 6">AsnC family transcriptional regulator</fullName>
    </submittedName>
</protein>
<dbReference type="RefSeq" id="WP_143646462.1">
    <property type="nucleotide sequence ID" value="NZ_JABJXA010000058.1"/>
</dbReference>
<dbReference type="InterPro" id="IPR019887">
    <property type="entry name" value="Tscrpt_reg_AsnC/Lrp_C"/>
</dbReference>
<dbReference type="AlphaFoldDB" id="A0A5P0YNI2"/>
<dbReference type="Proteomes" id="UP000517765">
    <property type="component" value="Unassembled WGS sequence"/>
</dbReference>
<evidence type="ECO:0000256" key="3">
    <source>
        <dbReference type="ARBA" id="ARBA00023163"/>
    </source>
</evidence>
<dbReference type="InterPro" id="IPR011008">
    <property type="entry name" value="Dimeric_a/b-barrel"/>
</dbReference>
<feature type="domain" description="HTH asnC-type" evidence="4">
    <location>
        <begin position="3"/>
        <end position="64"/>
    </location>
</feature>